<dbReference type="InterPro" id="IPR050595">
    <property type="entry name" value="Bact_response_regulator"/>
</dbReference>
<dbReference type="InterPro" id="IPR011006">
    <property type="entry name" value="CheY-like_superfamily"/>
</dbReference>
<name>A0A7C4ETR6_9BACT</name>
<protein>
    <submittedName>
        <fullName evidence="4">Response regulator</fullName>
    </submittedName>
</protein>
<organism evidence="4">
    <name type="scientific">Desulfomonile tiedjei</name>
    <dbReference type="NCBI Taxonomy" id="2358"/>
    <lineage>
        <taxon>Bacteria</taxon>
        <taxon>Pseudomonadati</taxon>
        <taxon>Thermodesulfobacteriota</taxon>
        <taxon>Desulfomonilia</taxon>
        <taxon>Desulfomonilales</taxon>
        <taxon>Desulfomonilaceae</taxon>
        <taxon>Desulfomonile</taxon>
    </lineage>
</organism>
<reference evidence="4" key="1">
    <citation type="journal article" date="2020" name="mSystems">
        <title>Genome- and Community-Level Interaction Insights into Carbon Utilization and Element Cycling Functions of Hydrothermarchaeota in Hydrothermal Sediment.</title>
        <authorList>
            <person name="Zhou Z."/>
            <person name="Liu Y."/>
            <person name="Xu W."/>
            <person name="Pan J."/>
            <person name="Luo Z.H."/>
            <person name="Li M."/>
        </authorList>
    </citation>
    <scope>NUCLEOTIDE SEQUENCE [LARGE SCALE GENOMIC DNA]</scope>
    <source>
        <strain evidence="4">SpSt-769</strain>
    </source>
</reference>
<comment type="caution">
    <text evidence="4">The sequence shown here is derived from an EMBL/GenBank/DDBJ whole genome shotgun (WGS) entry which is preliminary data.</text>
</comment>
<sequence length="137" mass="15582">MNSSFRILIADRNRHVREFLQREFSSAGYQCELAANGQEILSRLQDPPHVLILDLEIPLIDGWQLLEAFATHRPRVPVIVHTFLGEYFNHPLLASADALVEKKGDPDSLKAAVLEVLERYYPEKLFAERRPSCSPAS</sequence>
<dbReference type="Gene3D" id="3.40.50.2300">
    <property type="match status" value="1"/>
</dbReference>
<feature type="modified residue" description="4-aspartylphosphate" evidence="2">
    <location>
        <position position="54"/>
    </location>
</feature>
<feature type="domain" description="Response regulatory" evidence="3">
    <location>
        <begin position="6"/>
        <end position="117"/>
    </location>
</feature>
<dbReference type="PANTHER" id="PTHR44591">
    <property type="entry name" value="STRESS RESPONSE REGULATOR PROTEIN 1"/>
    <property type="match status" value="1"/>
</dbReference>
<dbReference type="PROSITE" id="PS50110">
    <property type="entry name" value="RESPONSE_REGULATORY"/>
    <property type="match status" value="1"/>
</dbReference>
<dbReference type="Pfam" id="PF00072">
    <property type="entry name" value="Response_reg"/>
    <property type="match status" value="1"/>
</dbReference>
<accession>A0A7C4ETR6</accession>
<evidence type="ECO:0000256" key="2">
    <source>
        <dbReference type="PROSITE-ProRule" id="PRU00169"/>
    </source>
</evidence>
<dbReference type="SUPFAM" id="SSF52172">
    <property type="entry name" value="CheY-like"/>
    <property type="match status" value="1"/>
</dbReference>
<keyword evidence="1 2" id="KW-0597">Phosphoprotein</keyword>
<gene>
    <name evidence="4" type="ORF">ENV54_02715</name>
</gene>
<proteinExistence type="predicted"/>
<evidence type="ECO:0000259" key="3">
    <source>
        <dbReference type="PROSITE" id="PS50110"/>
    </source>
</evidence>
<evidence type="ECO:0000313" key="4">
    <source>
        <dbReference type="EMBL" id="HGH60194.1"/>
    </source>
</evidence>
<dbReference type="AlphaFoldDB" id="A0A7C4ETR6"/>
<dbReference type="PANTHER" id="PTHR44591:SF3">
    <property type="entry name" value="RESPONSE REGULATORY DOMAIN-CONTAINING PROTEIN"/>
    <property type="match status" value="1"/>
</dbReference>
<dbReference type="InterPro" id="IPR001789">
    <property type="entry name" value="Sig_transdc_resp-reg_receiver"/>
</dbReference>
<dbReference type="SMART" id="SM00448">
    <property type="entry name" value="REC"/>
    <property type="match status" value="1"/>
</dbReference>
<dbReference type="EMBL" id="DTGT01000087">
    <property type="protein sequence ID" value="HGH60194.1"/>
    <property type="molecule type" value="Genomic_DNA"/>
</dbReference>
<dbReference type="GO" id="GO:0000160">
    <property type="term" value="P:phosphorelay signal transduction system"/>
    <property type="evidence" value="ECO:0007669"/>
    <property type="project" value="InterPro"/>
</dbReference>
<evidence type="ECO:0000256" key="1">
    <source>
        <dbReference type="ARBA" id="ARBA00022553"/>
    </source>
</evidence>